<reference evidence="2" key="2">
    <citation type="journal article" date="2023" name="Int. J. Mol. Sci.">
        <title>De Novo Assembly and Annotation of 11 Diverse Shrub Willow (Salix) Genomes Reveals Novel Gene Organization in Sex-Linked Regions.</title>
        <authorList>
            <person name="Hyden B."/>
            <person name="Feng K."/>
            <person name="Yates T.B."/>
            <person name="Jawdy S."/>
            <person name="Cereghino C."/>
            <person name="Smart L.B."/>
            <person name="Muchero W."/>
        </authorList>
    </citation>
    <scope>NUCLEOTIDE SEQUENCE</scope>
    <source>
        <tissue evidence="2">Shoot tip</tissue>
    </source>
</reference>
<dbReference type="Proteomes" id="UP001151532">
    <property type="component" value="Chromosome 11"/>
</dbReference>
<dbReference type="Gene3D" id="3.40.50.2000">
    <property type="entry name" value="Glycogen Phosphorylase B"/>
    <property type="match status" value="3"/>
</dbReference>
<gene>
    <name evidence="2" type="ORF">OIU79_020914</name>
</gene>
<evidence type="ECO:0000313" key="3">
    <source>
        <dbReference type="Proteomes" id="UP001151532"/>
    </source>
</evidence>
<dbReference type="AlphaFoldDB" id="A0A9Q0WNI0"/>
<dbReference type="PANTHER" id="PTHR10788">
    <property type="entry name" value="TREHALOSE-6-PHOSPHATE SYNTHASE"/>
    <property type="match status" value="1"/>
</dbReference>
<dbReference type="GO" id="GO:0003825">
    <property type="term" value="F:alpha,alpha-trehalose-phosphate synthase (UDP-forming) activity"/>
    <property type="evidence" value="ECO:0007669"/>
    <property type="project" value="TreeGrafter"/>
</dbReference>
<dbReference type="Pfam" id="PF00982">
    <property type="entry name" value="Glyco_transf_20"/>
    <property type="match status" value="1"/>
</dbReference>
<feature type="region of interest" description="Disordered" evidence="1">
    <location>
        <begin position="34"/>
        <end position="56"/>
    </location>
</feature>
<accession>A0A9Q0WNI0</accession>
<keyword evidence="3" id="KW-1185">Reference proteome</keyword>
<dbReference type="GO" id="GO:0005829">
    <property type="term" value="C:cytosol"/>
    <property type="evidence" value="ECO:0007669"/>
    <property type="project" value="TreeGrafter"/>
</dbReference>
<comment type="caution">
    <text evidence="2">The sequence shown here is derived from an EMBL/GenBank/DDBJ whole genome shotgun (WGS) entry which is preliminary data.</text>
</comment>
<dbReference type="OrthoDB" id="818912at2759"/>
<name>A0A9Q0WNI0_SALPP</name>
<dbReference type="PANTHER" id="PTHR10788:SF130">
    <property type="entry name" value="ALPHA,ALPHA-TREHALOSE-PHOSPHATE SYNTHASE [UDP-FORMING] 1"/>
    <property type="match status" value="1"/>
</dbReference>
<dbReference type="GO" id="GO:0004805">
    <property type="term" value="F:trehalose-phosphatase activity"/>
    <property type="evidence" value="ECO:0007669"/>
    <property type="project" value="TreeGrafter"/>
</dbReference>
<evidence type="ECO:0000313" key="2">
    <source>
        <dbReference type="EMBL" id="KAJ6770169.1"/>
    </source>
</evidence>
<protein>
    <submittedName>
        <fullName evidence="2">TREHALOSE-6-PHOSPHATE SYNTHASE</fullName>
    </submittedName>
</protein>
<dbReference type="GO" id="GO:0005992">
    <property type="term" value="P:trehalose biosynthetic process"/>
    <property type="evidence" value="ECO:0007669"/>
    <property type="project" value="InterPro"/>
</dbReference>
<organism evidence="2 3">
    <name type="scientific">Salix purpurea</name>
    <name type="common">Purple osier willow</name>
    <dbReference type="NCBI Taxonomy" id="77065"/>
    <lineage>
        <taxon>Eukaryota</taxon>
        <taxon>Viridiplantae</taxon>
        <taxon>Streptophyta</taxon>
        <taxon>Embryophyta</taxon>
        <taxon>Tracheophyta</taxon>
        <taxon>Spermatophyta</taxon>
        <taxon>Magnoliopsida</taxon>
        <taxon>eudicotyledons</taxon>
        <taxon>Gunneridae</taxon>
        <taxon>Pentapetalae</taxon>
        <taxon>rosids</taxon>
        <taxon>fabids</taxon>
        <taxon>Malpighiales</taxon>
        <taxon>Salicaceae</taxon>
        <taxon>Saliceae</taxon>
        <taxon>Salix</taxon>
    </lineage>
</organism>
<dbReference type="SUPFAM" id="SSF53756">
    <property type="entry name" value="UDP-Glycosyltransferase/glycogen phosphorylase"/>
    <property type="match status" value="1"/>
</dbReference>
<reference evidence="2" key="1">
    <citation type="submission" date="2022-11" db="EMBL/GenBank/DDBJ databases">
        <authorList>
            <person name="Hyden B.L."/>
            <person name="Feng K."/>
            <person name="Yates T."/>
            <person name="Jawdy S."/>
            <person name="Smart L.B."/>
            <person name="Muchero W."/>
        </authorList>
    </citation>
    <scope>NUCLEOTIDE SEQUENCE</scope>
    <source>
        <tissue evidence="2">Shoot tip</tissue>
    </source>
</reference>
<dbReference type="InterPro" id="IPR001830">
    <property type="entry name" value="Glyco_trans_20"/>
</dbReference>
<feature type="compositionally biased region" description="Basic and acidic residues" evidence="1">
    <location>
        <begin position="39"/>
        <end position="56"/>
    </location>
</feature>
<sequence>MPGNQYNGNSTLSSDRVGRLLKIRERRRSIRSACSNDVTDNHRGAEPCENDLRTREGDSLNNSIIEQYLEGAIAEGYEKLDVRPLRQRLLVVANRLPVSAVRRGEDSWSLEISAGGLVTALLGVKEFEARWIGWAGVNVPDEVGQKALTKALAEKRCIPVFLDEEIVHQYYNGYCNNILWPLFHYLGLPQEDRLATTRSFQSQFAAYKKANQMFADVVNQHYEEGTLPSRSDLLRSVLAADLVGFHTYDYARHFVSACTRILGLEGTPEGVEDQGRLTRVAAFPIGIDSNRFIRALELPKVQEHIKELKERFAGRKVMLGVDRLDMIKGIPQKILAFEKFLEENSIWRDKVVLLQIAVPTRTDVPELEVTVN</sequence>
<dbReference type="EMBL" id="JAPFFK010000003">
    <property type="protein sequence ID" value="KAJ6770169.1"/>
    <property type="molecule type" value="Genomic_DNA"/>
</dbReference>
<proteinExistence type="predicted"/>
<evidence type="ECO:0000256" key="1">
    <source>
        <dbReference type="SAM" id="MobiDB-lite"/>
    </source>
</evidence>